<sequence>MQGFSFTFLDEYWSATQIEASLLVFMHLFGALLLGLIVGYERNCHGRVAGMRTYGLVCMAAAG</sequence>
<dbReference type="EMBL" id="MLJW01000386">
    <property type="protein sequence ID" value="OIQ88135.1"/>
    <property type="molecule type" value="Genomic_DNA"/>
</dbReference>
<comment type="caution">
    <text evidence="8">The sequence shown here is derived from an EMBL/GenBank/DDBJ whole genome shotgun (WGS) entry which is preliminary data.</text>
</comment>
<evidence type="ECO:0000256" key="4">
    <source>
        <dbReference type="ARBA" id="ARBA00022989"/>
    </source>
</evidence>
<evidence type="ECO:0000256" key="3">
    <source>
        <dbReference type="ARBA" id="ARBA00022692"/>
    </source>
</evidence>
<dbReference type="GO" id="GO:0005886">
    <property type="term" value="C:plasma membrane"/>
    <property type="evidence" value="ECO:0007669"/>
    <property type="project" value="UniProtKB-SubCell"/>
</dbReference>
<keyword evidence="4 6" id="KW-1133">Transmembrane helix</keyword>
<keyword evidence="3 6" id="KW-0812">Transmembrane</keyword>
<evidence type="ECO:0000259" key="7">
    <source>
        <dbReference type="Pfam" id="PF02308"/>
    </source>
</evidence>
<evidence type="ECO:0000256" key="2">
    <source>
        <dbReference type="ARBA" id="ARBA00022475"/>
    </source>
</evidence>
<organism evidence="8">
    <name type="scientific">mine drainage metagenome</name>
    <dbReference type="NCBI Taxonomy" id="410659"/>
    <lineage>
        <taxon>unclassified sequences</taxon>
        <taxon>metagenomes</taxon>
        <taxon>ecological metagenomes</taxon>
    </lineage>
</organism>
<evidence type="ECO:0000313" key="8">
    <source>
        <dbReference type="EMBL" id="OIQ88135.1"/>
    </source>
</evidence>
<accession>A0A1J5R7W0</accession>
<dbReference type="InterPro" id="IPR003416">
    <property type="entry name" value="MgtC/SapB/SrpB/YhiD_fam"/>
</dbReference>
<reference evidence="8" key="1">
    <citation type="submission" date="2016-10" db="EMBL/GenBank/DDBJ databases">
        <title>Sequence of Gallionella enrichment culture.</title>
        <authorList>
            <person name="Poehlein A."/>
            <person name="Muehling M."/>
            <person name="Daniel R."/>
        </authorList>
    </citation>
    <scope>NUCLEOTIDE SEQUENCE</scope>
</reference>
<dbReference type="InterPro" id="IPR049177">
    <property type="entry name" value="MgtC_SapB_SrpB_YhiD_N"/>
</dbReference>
<evidence type="ECO:0000256" key="6">
    <source>
        <dbReference type="SAM" id="Phobius"/>
    </source>
</evidence>
<keyword evidence="5 6" id="KW-0472">Membrane</keyword>
<keyword evidence="2" id="KW-1003">Cell membrane</keyword>
<evidence type="ECO:0000256" key="1">
    <source>
        <dbReference type="ARBA" id="ARBA00004651"/>
    </source>
</evidence>
<comment type="subcellular location">
    <subcellularLocation>
        <location evidence="1">Cell membrane</location>
        <topology evidence="1">Multi-pass membrane protein</topology>
    </subcellularLocation>
</comment>
<proteinExistence type="predicted"/>
<evidence type="ECO:0000256" key="5">
    <source>
        <dbReference type="ARBA" id="ARBA00023136"/>
    </source>
</evidence>
<feature type="domain" description="MgtC/SapB/SrpB/YhiD N-terminal" evidence="7">
    <location>
        <begin position="28"/>
        <end position="62"/>
    </location>
</feature>
<dbReference type="PRINTS" id="PR01837">
    <property type="entry name" value="MGTCSAPBPROT"/>
</dbReference>
<gene>
    <name evidence="8" type="ORF">GALL_299840</name>
</gene>
<feature type="transmembrane region" description="Helical" evidence="6">
    <location>
        <begin position="20"/>
        <end position="40"/>
    </location>
</feature>
<name>A0A1J5R7W0_9ZZZZ</name>
<dbReference type="Pfam" id="PF02308">
    <property type="entry name" value="MgtC"/>
    <property type="match status" value="1"/>
</dbReference>
<protein>
    <recommendedName>
        <fullName evidence="7">MgtC/SapB/SrpB/YhiD N-terminal domain-containing protein</fullName>
    </recommendedName>
</protein>
<dbReference type="AlphaFoldDB" id="A0A1J5R7W0"/>